<name>A0ABR9AXL3_9BACL</name>
<dbReference type="EMBL" id="JACYTN010000006">
    <property type="protein sequence ID" value="MBD8498880.1"/>
    <property type="molecule type" value="Genomic_DNA"/>
</dbReference>
<keyword evidence="2" id="KW-1185">Reference proteome</keyword>
<gene>
    <name evidence="1" type="ORF">IFO66_11260</name>
</gene>
<sequence length="372" mass="41691">MELEEDKVGGILGIYKKWSGLLFDDTFDSVGIDPRYQISPANACKLDTSIHQLHMAHTSIETMVLFDIPAGEANLVCEVSADYIPTELGDEGGIVVWQDGYHRLEFLESKDTTTVEYSKWRVQKKDNQWTFYADRGYGWELFDTAPLAAAKLGAILKNPQVNGFVDLKLDRVVLCRSSQVTLGNLPADYTAYLCDANGHMIASATVLPGWTGVEFDLPTLAYHGQLKVYDNHGALLSTLDVSTMYGGDVYLYGTDLRVLWSGTELNLTGQTNLGTMYDNVIQVQMELHNPSANKAARDISMGILKYRDEFGYEWADICHDDGTDKPNGNYTQKLTMGSLDPLGKKKFWMKVERKSSHFGIKPLHFMLDIDHM</sequence>
<protein>
    <submittedName>
        <fullName evidence="1">Cell adhesion protein</fullName>
    </submittedName>
</protein>
<reference evidence="1 2" key="1">
    <citation type="submission" date="2020-09" db="EMBL/GenBank/DDBJ databases">
        <title>Paenibacillus sp. CAU 1523 isolated from sand of Haeundae Beach.</title>
        <authorList>
            <person name="Kim W."/>
        </authorList>
    </citation>
    <scope>NUCLEOTIDE SEQUENCE [LARGE SCALE GENOMIC DNA]</scope>
    <source>
        <strain evidence="1 2">CAU 1523</strain>
    </source>
</reference>
<comment type="caution">
    <text evidence="1">The sequence shown here is derived from an EMBL/GenBank/DDBJ whole genome shotgun (WGS) entry which is preliminary data.</text>
</comment>
<evidence type="ECO:0000313" key="2">
    <source>
        <dbReference type="Proteomes" id="UP000634529"/>
    </source>
</evidence>
<dbReference type="Proteomes" id="UP000634529">
    <property type="component" value="Unassembled WGS sequence"/>
</dbReference>
<evidence type="ECO:0000313" key="1">
    <source>
        <dbReference type="EMBL" id="MBD8498880.1"/>
    </source>
</evidence>
<organism evidence="1 2">
    <name type="scientific">Paenibacillus arenosi</name>
    <dbReference type="NCBI Taxonomy" id="2774142"/>
    <lineage>
        <taxon>Bacteria</taxon>
        <taxon>Bacillati</taxon>
        <taxon>Bacillota</taxon>
        <taxon>Bacilli</taxon>
        <taxon>Bacillales</taxon>
        <taxon>Paenibacillaceae</taxon>
        <taxon>Paenibacillus</taxon>
    </lineage>
</organism>
<proteinExistence type="predicted"/>
<accession>A0ABR9AXL3</accession>